<dbReference type="AlphaFoldDB" id="F2L0M8"/>
<dbReference type="RefSeq" id="WP_013680046.1">
    <property type="nucleotide sequence ID" value="NC_015315.1"/>
</dbReference>
<proteinExistence type="predicted"/>
<dbReference type="PANTHER" id="PTHR30592">
    <property type="entry name" value="FORMATE DEHYDROGENASE"/>
    <property type="match status" value="1"/>
</dbReference>
<dbReference type="EMBL" id="CP002590">
    <property type="protein sequence ID" value="AEA12710.1"/>
    <property type="molecule type" value="Genomic_DNA"/>
</dbReference>
<evidence type="ECO:0000256" key="1">
    <source>
        <dbReference type="ARBA" id="ARBA00022490"/>
    </source>
</evidence>
<dbReference type="HOGENOM" id="CLU_056887_4_2_2"/>
<dbReference type="STRING" id="999630.TUZN_1233"/>
<sequence length="228" mass="24163">MWRDVEGIKIAVDRLFEIYVNGRPAATLVASPVDLDDLALGFLYAEGYIDSPEDVVEIAVRGNAIYAEIRRPAGAFKQLEECGGAVAEARRKLVEVSLSMDEVRALASEFGKLTMPSVEPSLAMHTTALLNGEWLVAHDVSRHSSALKLVGKAVRRGARGGVVFTTGRASSDIVARSAAVGASVVVSIRGPLYSGVEAACRLGVTLVANVRGRGFAVLCDRGRIKAGL</sequence>
<dbReference type="Pfam" id="PF02634">
    <property type="entry name" value="FdhD-NarQ"/>
    <property type="match status" value="1"/>
</dbReference>
<dbReference type="InterPro" id="IPR016193">
    <property type="entry name" value="Cytidine_deaminase-like"/>
</dbReference>
<keyword evidence="4" id="KW-1185">Reference proteome</keyword>
<evidence type="ECO:0000313" key="3">
    <source>
        <dbReference type="EMBL" id="AEA12710.1"/>
    </source>
</evidence>
<dbReference type="GeneID" id="10360761"/>
<dbReference type="GO" id="GO:0006777">
    <property type="term" value="P:Mo-molybdopterin cofactor biosynthetic process"/>
    <property type="evidence" value="ECO:0007669"/>
    <property type="project" value="UniProtKB-KW"/>
</dbReference>
<protein>
    <submittedName>
        <fullName evidence="3">Formate dehydrogenase delta subunit</fullName>
    </submittedName>
</protein>
<keyword evidence="1" id="KW-0963">Cytoplasm</keyword>
<dbReference type="KEGG" id="tuz:TUZN_1233"/>
<reference key="2">
    <citation type="submission" date="2011-03" db="EMBL/GenBank/DDBJ databases">
        <title>Complete genome sequence of the thermoacidophilic crenarchaeon Thermoproteus uzoniensis 768-20.</title>
        <authorList>
            <person name="Mardanov A.V."/>
            <person name="Gumerov V.M."/>
            <person name="Beletsky A.V."/>
            <person name="Prokofeva M.I."/>
            <person name="Bonch-Osmolovskaya E.A."/>
            <person name="Ravin N.V."/>
            <person name="Skryabin K.G."/>
        </authorList>
    </citation>
    <scope>NUCLEOTIDE SEQUENCE</scope>
    <source>
        <strain>768-20</strain>
    </source>
</reference>
<dbReference type="SUPFAM" id="SSF53927">
    <property type="entry name" value="Cytidine deaminase-like"/>
    <property type="match status" value="1"/>
</dbReference>
<accession>F2L0M8</accession>
<gene>
    <name evidence="3" type="ordered locus">TUZN_1233</name>
</gene>
<dbReference type="Gene3D" id="3.10.20.10">
    <property type="match status" value="1"/>
</dbReference>
<dbReference type="Proteomes" id="UP000008138">
    <property type="component" value="Chromosome"/>
</dbReference>
<dbReference type="GO" id="GO:0016783">
    <property type="term" value="F:sulfurtransferase activity"/>
    <property type="evidence" value="ECO:0007669"/>
    <property type="project" value="InterPro"/>
</dbReference>
<dbReference type="InterPro" id="IPR003786">
    <property type="entry name" value="FdhD"/>
</dbReference>
<name>F2L0M8_THEU7</name>
<organism evidence="3 4">
    <name type="scientific">Thermoproteus uzoniensis (strain 768-20)</name>
    <dbReference type="NCBI Taxonomy" id="999630"/>
    <lineage>
        <taxon>Archaea</taxon>
        <taxon>Thermoproteota</taxon>
        <taxon>Thermoprotei</taxon>
        <taxon>Thermoproteales</taxon>
        <taxon>Thermoproteaceae</taxon>
        <taxon>Thermoproteus</taxon>
    </lineage>
</organism>
<evidence type="ECO:0000256" key="2">
    <source>
        <dbReference type="ARBA" id="ARBA00023150"/>
    </source>
</evidence>
<evidence type="ECO:0000313" key="4">
    <source>
        <dbReference type="Proteomes" id="UP000008138"/>
    </source>
</evidence>
<dbReference type="Gene3D" id="3.40.140.10">
    <property type="entry name" value="Cytidine Deaminase, domain 2"/>
    <property type="match status" value="1"/>
</dbReference>
<dbReference type="PANTHER" id="PTHR30592:SF1">
    <property type="entry name" value="SULFUR CARRIER PROTEIN FDHD"/>
    <property type="match status" value="1"/>
</dbReference>
<dbReference type="OrthoDB" id="57189at2157"/>
<keyword evidence="2" id="KW-0501">Molybdenum cofactor biosynthesis</keyword>
<dbReference type="eggNOG" id="arCOG04358">
    <property type="taxonomic scope" value="Archaea"/>
</dbReference>
<reference evidence="3 4" key="1">
    <citation type="journal article" date="2011" name="J. Bacteriol.">
        <title>Complete genome sequence of the thermoacidophilic crenarchaeon Thermoproteus uzoniensis 768-20.</title>
        <authorList>
            <person name="Mardanov A.V."/>
            <person name="Gumerov V.M."/>
            <person name="Beletsky A.V."/>
            <person name="Prokofeva M.I."/>
            <person name="Bonch-Osmolovskaya E.A."/>
            <person name="Ravin N.V."/>
            <person name="Skryabin K.G."/>
        </authorList>
    </citation>
    <scope>NUCLEOTIDE SEQUENCE [LARGE SCALE GENOMIC DNA]</scope>
    <source>
        <strain evidence="3 4">768-20</strain>
    </source>
</reference>